<dbReference type="EMBL" id="CP098400">
    <property type="protein sequence ID" value="URW80449.1"/>
    <property type="molecule type" value="Genomic_DNA"/>
</dbReference>
<dbReference type="RefSeq" id="WP_250724667.1">
    <property type="nucleotide sequence ID" value="NZ_CP098400.1"/>
</dbReference>
<dbReference type="InterPro" id="IPR019613">
    <property type="entry name" value="DUF4198"/>
</dbReference>
<evidence type="ECO:0000313" key="3">
    <source>
        <dbReference type="Proteomes" id="UP001056426"/>
    </source>
</evidence>
<evidence type="ECO:0000313" key="2">
    <source>
        <dbReference type="EMBL" id="URW80449.1"/>
    </source>
</evidence>
<dbReference type="Pfam" id="PF10670">
    <property type="entry name" value="DUF4198"/>
    <property type="match status" value="1"/>
</dbReference>
<sequence length="264" mass="29576">MKKHLMSVLLALAAVVFSAHVPFLKPNQFVVLHSRFQVESSFTEDPFQADFAMLAPAYYLIDPIGEQSIVAPVAKTSAAVYLEPLIADSGTYRIHAAPRKGPKYRGVETEEGKKYFSDDTLRVTGKKITLQYFSSADTYVCKGEPDYTPRPLNQGVEIIPLSPPNALIVGEPVRFRVLRDGQAVAYARMVVAYDNEHYVLDSTVDLYDVENQRRNNIFADGEGICTFIPEKPGLVLLFVTIHENIGNNRWESHNNSLTLEVKRP</sequence>
<dbReference type="Proteomes" id="UP001056426">
    <property type="component" value="Chromosome"/>
</dbReference>
<feature type="chain" id="PRO_5039949942" evidence="1">
    <location>
        <begin position="20"/>
        <end position="264"/>
    </location>
</feature>
<gene>
    <name evidence="2" type="ORF">M9189_03670</name>
</gene>
<proteinExistence type="predicted"/>
<evidence type="ECO:0000256" key="1">
    <source>
        <dbReference type="SAM" id="SignalP"/>
    </source>
</evidence>
<protein>
    <submittedName>
        <fullName evidence="2">DUF4198 domain-containing protein</fullName>
    </submittedName>
</protein>
<feature type="signal peptide" evidence="1">
    <location>
        <begin position="1"/>
        <end position="19"/>
    </location>
</feature>
<dbReference type="AlphaFoldDB" id="A0A9J6ZS77"/>
<dbReference type="KEGG" id="alkq:M9189_03670"/>
<organism evidence="2 3">
    <name type="scientific">Xiashengella succiniciproducens</name>
    <dbReference type="NCBI Taxonomy" id="2949635"/>
    <lineage>
        <taxon>Bacteria</taxon>
        <taxon>Pseudomonadati</taxon>
        <taxon>Bacteroidota</taxon>
        <taxon>Bacteroidia</taxon>
        <taxon>Marinilabiliales</taxon>
        <taxon>Marinilabiliaceae</taxon>
        <taxon>Xiashengella</taxon>
    </lineage>
</organism>
<keyword evidence="3" id="KW-1185">Reference proteome</keyword>
<accession>A0A9J6ZS77</accession>
<reference evidence="2" key="2">
    <citation type="submission" date="2022-06" db="EMBL/GenBank/DDBJ databases">
        <title>Xiashengella guii gen. nov. sp. nov., a bacterium isolated form anaerobic digestion tank.</title>
        <authorList>
            <person name="Huang H."/>
        </authorList>
    </citation>
    <scope>NUCLEOTIDE SEQUENCE</scope>
    <source>
        <strain evidence="2">Ai-910</strain>
    </source>
</reference>
<reference evidence="2" key="1">
    <citation type="submission" date="2022-05" db="EMBL/GenBank/DDBJ databases">
        <authorList>
            <person name="Sun X."/>
        </authorList>
    </citation>
    <scope>NUCLEOTIDE SEQUENCE</scope>
    <source>
        <strain evidence="2">Ai-910</strain>
    </source>
</reference>
<name>A0A9J6ZS77_9BACT</name>
<keyword evidence="1" id="KW-0732">Signal</keyword>